<reference evidence="1" key="1">
    <citation type="submission" date="2018-02" db="EMBL/GenBank/DDBJ databases">
        <title>Rhizophora mucronata_Transcriptome.</title>
        <authorList>
            <person name="Meera S.P."/>
            <person name="Sreeshan A."/>
            <person name="Augustine A."/>
        </authorList>
    </citation>
    <scope>NUCLEOTIDE SEQUENCE</scope>
    <source>
        <tissue evidence="1">Leaf</tissue>
    </source>
</reference>
<organism evidence="1">
    <name type="scientific">Rhizophora mucronata</name>
    <name type="common">Asiatic mangrove</name>
    <dbReference type="NCBI Taxonomy" id="61149"/>
    <lineage>
        <taxon>Eukaryota</taxon>
        <taxon>Viridiplantae</taxon>
        <taxon>Streptophyta</taxon>
        <taxon>Embryophyta</taxon>
        <taxon>Tracheophyta</taxon>
        <taxon>Spermatophyta</taxon>
        <taxon>Magnoliopsida</taxon>
        <taxon>eudicotyledons</taxon>
        <taxon>Gunneridae</taxon>
        <taxon>Pentapetalae</taxon>
        <taxon>rosids</taxon>
        <taxon>fabids</taxon>
        <taxon>Malpighiales</taxon>
        <taxon>Rhizophoraceae</taxon>
        <taxon>Rhizophora</taxon>
    </lineage>
</organism>
<proteinExistence type="predicted"/>
<sequence>MSEVVQALVRLVQRASVIKRRSSDESGFAYKTPDHEAIDMSF</sequence>
<dbReference type="AlphaFoldDB" id="A0A2P2QPX8"/>
<dbReference type="EMBL" id="GGEC01088504">
    <property type="protein sequence ID" value="MBX68988.1"/>
    <property type="molecule type" value="Transcribed_RNA"/>
</dbReference>
<accession>A0A2P2QPX8</accession>
<protein>
    <submittedName>
        <fullName evidence="1">Uncharacterized protein</fullName>
    </submittedName>
</protein>
<evidence type="ECO:0000313" key="1">
    <source>
        <dbReference type="EMBL" id="MBX68988.1"/>
    </source>
</evidence>
<name>A0A2P2QPX8_RHIMU</name>